<sequence>MTTRANIKITILQVLDRLPAAYTQRVSALRAEVSLDMSPSPGTADIDLAIRELEALRLITSTTCLITGERKYAITDAGRVQLTQI</sequence>
<dbReference type="RefSeq" id="WP_102736211.1">
    <property type="nucleotide sequence ID" value="NZ_CP025824.1"/>
</dbReference>
<protein>
    <submittedName>
        <fullName evidence="1">Uncharacterized protein</fullName>
    </submittedName>
</protein>
<evidence type="ECO:0000313" key="2">
    <source>
        <dbReference type="Proteomes" id="UP000235914"/>
    </source>
</evidence>
<accession>A0A2N8HXE0</accession>
<dbReference type="AlphaFoldDB" id="A0A2N8HXE0"/>
<gene>
    <name evidence="1" type="ORF">CXU09_12000</name>
</gene>
<proteinExistence type="predicted"/>
<comment type="caution">
    <text evidence="1">The sequence shown here is derived from an EMBL/GenBank/DDBJ whole genome shotgun (WGS) entry which is preliminary data.</text>
</comment>
<name>A0A2N8HXE0_9BACT</name>
<dbReference type="Proteomes" id="UP000235914">
    <property type="component" value="Unassembled WGS sequence"/>
</dbReference>
<dbReference type="EMBL" id="PJKN01000008">
    <property type="protein sequence ID" value="PNC53409.1"/>
    <property type="molecule type" value="Genomic_DNA"/>
</dbReference>
<organism evidence="1 2">
    <name type="scientific">Akkermansia muciniphila</name>
    <dbReference type="NCBI Taxonomy" id="239935"/>
    <lineage>
        <taxon>Bacteria</taxon>
        <taxon>Pseudomonadati</taxon>
        <taxon>Verrucomicrobiota</taxon>
        <taxon>Verrucomicrobiia</taxon>
        <taxon>Verrucomicrobiales</taxon>
        <taxon>Akkermansiaceae</taxon>
        <taxon>Akkermansia</taxon>
    </lineage>
</organism>
<evidence type="ECO:0000313" key="1">
    <source>
        <dbReference type="EMBL" id="PNC53409.1"/>
    </source>
</evidence>
<reference evidence="1 2" key="1">
    <citation type="journal article" date="2017" name="BMC Genomics">
        <title>Genome sequencing of 39 Akkermansia muciniphila isolates reveals its population structure, genomic and functional diverisity, and global distribution in mammalian gut microbiotas.</title>
        <authorList>
            <person name="Guo X."/>
            <person name="Li S."/>
            <person name="Zhang J."/>
            <person name="Wu F."/>
            <person name="Li X."/>
            <person name="Wu D."/>
            <person name="Zhang M."/>
            <person name="Ou Z."/>
            <person name="Jie Z."/>
            <person name="Yan Q."/>
            <person name="Li P."/>
            <person name="Yi J."/>
            <person name="Peng Y."/>
        </authorList>
    </citation>
    <scope>NUCLEOTIDE SEQUENCE [LARGE SCALE GENOMIC DNA]</scope>
    <source>
        <strain evidence="1 2">GP43</strain>
    </source>
</reference>